<comment type="caution">
    <text evidence="1">The sequence shown here is derived from an EMBL/GenBank/DDBJ whole genome shotgun (WGS) entry which is preliminary data.</text>
</comment>
<dbReference type="InterPro" id="IPR009351">
    <property type="entry name" value="AlkZ-like"/>
</dbReference>
<sequence>MNIVNKRLLSQQLISPQFVDPVDVVEWMGALQAQDYKMMRWAVAVRTCKPSIKRFEEAYNNGEIIRVHLLRGTWHLIAGKDLHWMLKICQERVRKATFSRMKTNKVDITENEIDQYRNIMKEAFNEKHSVTKVDFLEAFSKNNVKISDRKLGYHIRLAENDGILCSGDLTSGISPTYSLVSEKVNKNKEASDISYEEALKRLTLKYFRSHSPATLEDFVWWTGFTKTEGKKCIKLMGDKLVEKVYEGQTFYVYSEGRTKGVPKSSVLLLSPFDEYLIGYKSRDIVLEPKYRHYAHNNNGIFYPVFAIDGHIKGNWKPRKKDGDFTFFSQKNKSKSSLKLAFQKFKEWGGV</sequence>
<keyword evidence="2" id="KW-1185">Reference proteome</keyword>
<dbReference type="EMBL" id="MCFH01000018">
    <property type="protein sequence ID" value="ORX51479.1"/>
    <property type="molecule type" value="Genomic_DNA"/>
</dbReference>
<reference evidence="1 2" key="2">
    <citation type="submission" date="2016-08" db="EMBL/GenBank/DDBJ databases">
        <title>Pervasive Adenine N6-methylation of Active Genes in Fungi.</title>
        <authorList>
            <consortium name="DOE Joint Genome Institute"/>
            <person name="Mondo S.J."/>
            <person name="Dannebaum R.O."/>
            <person name="Kuo R.C."/>
            <person name="Labutti K."/>
            <person name="Haridas S."/>
            <person name="Kuo A."/>
            <person name="Salamov A."/>
            <person name="Ahrendt S.R."/>
            <person name="Lipzen A."/>
            <person name="Sullivan W."/>
            <person name="Andreopoulos W.B."/>
            <person name="Clum A."/>
            <person name="Lindquist E."/>
            <person name="Daum C."/>
            <person name="Ramamoorthy G.K."/>
            <person name="Gryganskyi A."/>
            <person name="Culley D."/>
            <person name="Magnuson J.K."/>
            <person name="James T.Y."/>
            <person name="O'Malley M.A."/>
            <person name="Stajich J.E."/>
            <person name="Spatafora J.W."/>
            <person name="Visel A."/>
            <person name="Grigoriev I.V."/>
        </authorList>
    </citation>
    <scope>NUCLEOTIDE SEQUENCE [LARGE SCALE GENOMIC DNA]</scope>
    <source>
        <strain evidence="2">finn</strain>
    </source>
</reference>
<protein>
    <recommendedName>
        <fullName evidence="3">Winged helix DNA-binding domain-containing protein</fullName>
    </recommendedName>
</protein>
<evidence type="ECO:0008006" key="3">
    <source>
        <dbReference type="Google" id="ProtNLM"/>
    </source>
</evidence>
<gene>
    <name evidence="1" type="ORF">BCR36DRAFT_583027</name>
</gene>
<dbReference type="OrthoDB" id="10338234at2759"/>
<evidence type="ECO:0000313" key="2">
    <source>
        <dbReference type="Proteomes" id="UP000193719"/>
    </source>
</evidence>
<dbReference type="PANTHER" id="PTHR38479:SF2">
    <property type="entry name" value="WINGED HELIX DNA-BINDING DOMAIN-CONTAINING PROTEIN"/>
    <property type="match status" value="1"/>
</dbReference>
<dbReference type="Proteomes" id="UP000193719">
    <property type="component" value="Unassembled WGS sequence"/>
</dbReference>
<proteinExistence type="predicted"/>
<dbReference type="AlphaFoldDB" id="A0A1Y1VCT8"/>
<organism evidence="1 2">
    <name type="scientific">Piromyces finnis</name>
    <dbReference type="NCBI Taxonomy" id="1754191"/>
    <lineage>
        <taxon>Eukaryota</taxon>
        <taxon>Fungi</taxon>
        <taxon>Fungi incertae sedis</taxon>
        <taxon>Chytridiomycota</taxon>
        <taxon>Chytridiomycota incertae sedis</taxon>
        <taxon>Neocallimastigomycetes</taxon>
        <taxon>Neocallimastigales</taxon>
        <taxon>Neocallimastigaceae</taxon>
        <taxon>Piromyces</taxon>
    </lineage>
</organism>
<dbReference type="Pfam" id="PF06224">
    <property type="entry name" value="AlkZ-like"/>
    <property type="match status" value="1"/>
</dbReference>
<dbReference type="PANTHER" id="PTHR38479">
    <property type="entry name" value="LMO0824 PROTEIN"/>
    <property type="match status" value="1"/>
</dbReference>
<reference evidence="1 2" key="1">
    <citation type="submission" date="2016-08" db="EMBL/GenBank/DDBJ databases">
        <title>Genomes of anaerobic fungi encode conserved fungal cellulosomes for biomass hydrolysis.</title>
        <authorList>
            <consortium name="DOE Joint Genome Institute"/>
            <person name="Haitjema C.H."/>
            <person name="Gilmore S.P."/>
            <person name="Henske J.K."/>
            <person name="Solomon K.V."/>
            <person name="De Groot R."/>
            <person name="Kuo A."/>
            <person name="Mondo S.J."/>
            <person name="Salamov A.A."/>
            <person name="Labutti K."/>
            <person name="Zhao Z."/>
            <person name="Chiniquy J."/>
            <person name="Barry K."/>
            <person name="Brewer H.M."/>
            <person name="Purvine S.O."/>
            <person name="Wright A.T."/>
            <person name="Boxma B."/>
            <person name="Van Alen T."/>
            <person name="Hackstein J.H."/>
            <person name="Baker S.E."/>
            <person name="Grigoriev I.V."/>
            <person name="O'Malley M.A."/>
        </authorList>
    </citation>
    <scope>NUCLEOTIDE SEQUENCE [LARGE SCALE GENOMIC DNA]</scope>
    <source>
        <strain evidence="2">finn</strain>
    </source>
</reference>
<accession>A0A1Y1VCT8</accession>
<evidence type="ECO:0000313" key="1">
    <source>
        <dbReference type="EMBL" id="ORX51479.1"/>
    </source>
</evidence>
<name>A0A1Y1VCT8_9FUNG</name>